<proteinExistence type="inferred from homology"/>
<gene>
    <name evidence="4" type="ORF">RND81_14G007900</name>
</gene>
<dbReference type="InterPro" id="IPR042178">
    <property type="entry name" value="Serpin_sf_1"/>
</dbReference>
<evidence type="ECO:0000313" key="5">
    <source>
        <dbReference type="Proteomes" id="UP001443914"/>
    </source>
</evidence>
<reference evidence="4" key="1">
    <citation type="submission" date="2024-03" db="EMBL/GenBank/DDBJ databases">
        <title>WGS assembly of Saponaria officinalis var. Norfolk2.</title>
        <authorList>
            <person name="Jenkins J."/>
            <person name="Shu S."/>
            <person name="Grimwood J."/>
            <person name="Barry K."/>
            <person name="Goodstein D."/>
            <person name="Schmutz J."/>
            <person name="Leebens-Mack J."/>
            <person name="Osbourn A."/>
        </authorList>
    </citation>
    <scope>NUCLEOTIDE SEQUENCE [LARGE SCALE GENOMIC DNA]</scope>
    <source>
        <strain evidence="4">JIC</strain>
    </source>
</reference>
<dbReference type="EMBL" id="JBDFQZ010000014">
    <property type="protein sequence ID" value="KAK9663939.1"/>
    <property type="molecule type" value="Genomic_DNA"/>
</dbReference>
<accession>A0AAW1GSQ9</accession>
<dbReference type="InterPro" id="IPR042185">
    <property type="entry name" value="Serpin_sf_2"/>
</dbReference>
<dbReference type="GO" id="GO:0004867">
    <property type="term" value="F:serine-type endopeptidase inhibitor activity"/>
    <property type="evidence" value="ECO:0007669"/>
    <property type="project" value="InterPro"/>
</dbReference>
<dbReference type="PROSITE" id="PS00284">
    <property type="entry name" value="SERPIN"/>
    <property type="match status" value="1"/>
</dbReference>
<name>A0AAW1GSQ9_SAPOF</name>
<comment type="caution">
    <text evidence="4">The sequence shown here is derived from an EMBL/GenBank/DDBJ whole genome shotgun (WGS) entry which is preliminary data.</text>
</comment>
<evidence type="ECO:0000313" key="4">
    <source>
        <dbReference type="EMBL" id="KAK9663939.1"/>
    </source>
</evidence>
<dbReference type="Gene3D" id="3.30.497.10">
    <property type="entry name" value="Antithrombin, subunit I, domain 2"/>
    <property type="match status" value="1"/>
</dbReference>
<dbReference type="Gene3D" id="2.30.39.10">
    <property type="entry name" value="Alpha-1-antitrypsin, domain 1"/>
    <property type="match status" value="1"/>
</dbReference>
<dbReference type="InterPro" id="IPR023796">
    <property type="entry name" value="Serpin_dom"/>
</dbReference>
<dbReference type="PANTHER" id="PTHR11461:SF315">
    <property type="entry name" value="SERPIN-Z3-LIKE"/>
    <property type="match status" value="1"/>
</dbReference>
<dbReference type="InterPro" id="IPR000215">
    <property type="entry name" value="Serpin_fam"/>
</dbReference>
<dbReference type="SUPFAM" id="SSF56574">
    <property type="entry name" value="Serpins"/>
    <property type="match status" value="1"/>
</dbReference>
<dbReference type="SMART" id="SM00093">
    <property type="entry name" value="SERPIN"/>
    <property type="match status" value="1"/>
</dbReference>
<dbReference type="PANTHER" id="PTHR11461">
    <property type="entry name" value="SERINE PROTEASE INHIBITOR, SERPIN"/>
    <property type="match status" value="1"/>
</dbReference>
<dbReference type="InterPro" id="IPR036186">
    <property type="entry name" value="Serpin_sf"/>
</dbReference>
<dbReference type="Proteomes" id="UP001443914">
    <property type="component" value="Unassembled WGS sequence"/>
</dbReference>
<dbReference type="Pfam" id="PF00079">
    <property type="entry name" value="Serpin"/>
    <property type="match status" value="1"/>
</dbReference>
<evidence type="ECO:0000256" key="2">
    <source>
        <dbReference type="RuleBase" id="RU000411"/>
    </source>
</evidence>
<dbReference type="InterPro" id="IPR023795">
    <property type="entry name" value="Serpin_CS"/>
</dbReference>
<keyword evidence="5" id="KW-1185">Reference proteome</keyword>
<evidence type="ECO:0000256" key="1">
    <source>
        <dbReference type="ARBA" id="ARBA00009500"/>
    </source>
</evidence>
<feature type="domain" description="Serpin" evidence="3">
    <location>
        <begin position="7"/>
        <end position="382"/>
    </location>
</feature>
<sequence length="383" mass="43221">MNKNFSNQVTKRIIRDGLATNTSTVCSPVSIDVVLGMMAFGVRNATLDELLRVLGFVGVAELDANAVRLAGVLGADEEESGLKVGWVNGLWFDKRFGGLKDEFVKGLRDVHGAEARVVDFVNQADEVVNEVNTWAEQQTNGLIKHLISNHDINAYTKVLLTNALHFKSTWLHPFYTKDTTEQNFTLINGDTVRVPFMNRFLKYYDYGMCEGCQVLRLPYRCKDPWKRFSMYIFLPKEVNGLLNLMENIDIDESLFRDQIRLEYVEITKVCIPRFELETRVSLKESMEQLGLRLPFRENCNDFSGIGDAPESLCVSDIIQKCRVESNERGTEAGVVTWSEVIVGAPLSSEVGPIHFVADHPFMFMIREDLSGVILFVGTMLGPN</sequence>
<organism evidence="4 5">
    <name type="scientific">Saponaria officinalis</name>
    <name type="common">Common soapwort</name>
    <name type="synonym">Lychnis saponaria</name>
    <dbReference type="NCBI Taxonomy" id="3572"/>
    <lineage>
        <taxon>Eukaryota</taxon>
        <taxon>Viridiplantae</taxon>
        <taxon>Streptophyta</taxon>
        <taxon>Embryophyta</taxon>
        <taxon>Tracheophyta</taxon>
        <taxon>Spermatophyta</taxon>
        <taxon>Magnoliopsida</taxon>
        <taxon>eudicotyledons</taxon>
        <taxon>Gunneridae</taxon>
        <taxon>Pentapetalae</taxon>
        <taxon>Caryophyllales</taxon>
        <taxon>Caryophyllaceae</taxon>
        <taxon>Caryophylleae</taxon>
        <taxon>Saponaria</taxon>
    </lineage>
</organism>
<protein>
    <recommendedName>
        <fullName evidence="3">Serpin domain-containing protein</fullName>
    </recommendedName>
</protein>
<dbReference type="AlphaFoldDB" id="A0AAW1GSQ9"/>
<dbReference type="GO" id="GO:0005615">
    <property type="term" value="C:extracellular space"/>
    <property type="evidence" value="ECO:0007669"/>
    <property type="project" value="InterPro"/>
</dbReference>
<evidence type="ECO:0000259" key="3">
    <source>
        <dbReference type="SMART" id="SM00093"/>
    </source>
</evidence>
<comment type="similarity">
    <text evidence="1 2">Belongs to the serpin family.</text>
</comment>